<keyword evidence="3" id="KW-1185">Reference proteome</keyword>
<dbReference type="GO" id="GO:0003677">
    <property type="term" value="F:DNA binding"/>
    <property type="evidence" value="ECO:0007669"/>
    <property type="project" value="UniProtKB-KW"/>
</dbReference>
<accession>A0A7Y9IDV7</accession>
<proteinExistence type="predicted"/>
<gene>
    <name evidence="2" type="ORF">BKA15_006294</name>
</gene>
<dbReference type="Pfam" id="PF13384">
    <property type="entry name" value="HTH_23"/>
    <property type="match status" value="1"/>
</dbReference>
<evidence type="ECO:0000259" key="1">
    <source>
        <dbReference type="PROSITE" id="PS50043"/>
    </source>
</evidence>
<organism evidence="2 3">
    <name type="scientific">Microlunatus parietis</name>
    <dbReference type="NCBI Taxonomy" id="682979"/>
    <lineage>
        <taxon>Bacteria</taxon>
        <taxon>Bacillati</taxon>
        <taxon>Actinomycetota</taxon>
        <taxon>Actinomycetes</taxon>
        <taxon>Propionibacteriales</taxon>
        <taxon>Propionibacteriaceae</taxon>
        <taxon>Microlunatus</taxon>
    </lineage>
</organism>
<dbReference type="EMBL" id="JACCBU010000001">
    <property type="protein sequence ID" value="NYE74965.1"/>
    <property type="molecule type" value="Genomic_DNA"/>
</dbReference>
<dbReference type="InterPro" id="IPR036388">
    <property type="entry name" value="WH-like_DNA-bd_sf"/>
</dbReference>
<keyword evidence="2" id="KW-0238">DNA-binding</keyword>
<protein>
    <submittedName>
        <fullName evidence="2">DNA-binding NarL/FixJ family response regulator</fullName>
    </submittedName>
</protein>
<dbReference type="Gene3D" id="1.10.10.10">
    <property type="entry name" value="Winged helix-like DNA-binding domain superfamily/Winged helix DNA-binding domain"/>
    <property type="match status" value="1"/>
</dbReference>
<dbReference type="InterPro" id="IPR016032">
    <property type="entry name" value="Sig_transdc_resp-reg_C-effctor"/>
</dbReference>
<feature type="domain" description="HTH luxR-type" evidence="1">
    <location>
        <begin position="1"/>
        <end position="52"/>
    </location>
</feature>
<dbReference type="Proteomes" id="UP000569914">
    <property type="component" value="Unassembled WGS sequence"/>
</dbReference>
<dbReference type="SUPFAM" id="SSF46894">
    <property type="entry name" value="C-terminal effector domain of the bipartite response regulators"/>
    <property type="match status" value="1"/>
</dbReference>
<dbReference type="AlphaFoldDB" id="A0A7Y9IDV7"/>
<reference evidence="2 3" key="1">
    <citation type="submission" date="2020-07" db="EMBL/GenBank/DDBJ databases">
        <title>Sequencing the genomes of 1000 actinobacteria strains.</title>
        <authorList>
            <person name="Klenk H.-P."/>
        </authorList>
    </citation>
    <scope>NUCLEOTIDE SEQUENCE [LARGE SCALE GENOMIC DNA]</scope>
    <source>
        <strain evidence="2 3">DSM 22083</strain>
    </source>
</reference>
<sequence length="54" mass="6160">MIALFAEGLCLDTIARRLNMSDRTVRRRARDVCDRLGAGSMIQVVAWAARHRFI</sequence>
<dbReference type="InterPro" id="IPR000792">
    <property type="entry name" value="Tscrpt_reg_LuxR_C"/>
</dbReference>
<evidence type="ECO:0000313" key="2">
    <source>
        <dbReference type="EMBL" id="NYE74965.1"/>
    </source>
</evidence>
<name>A0A7Y9IDV7_9ACTN</name>
<evidence type="ECO:0000313" key="3">
    <source>
        <dbReference type="Proteomes" id="UP000569914"/>
    </source>
</evidence>
<dbReference type="PROSITE" id="PS50043">
    <property type="entry name" value="HTH_LUXR_2"/>
    <property type="match status" value="1"/>
</dbReference>
<dbReference type="GO" id="GO:0006355">
    <property type="term" value="P:regulation of DNA-templated transcription"/>
    <property type="evidence" value="ECO:0007669"/>
    <property type="project" value="InterPro"/>
</dbReference>
<comment type="caution">
    <text evidence="2">The sequence shown here is derived from an EMBL/GenBank/DDBJ whole genome shotgun (WGS) entry which is preliminary data.</text>
</comment>